<dbReference type="STRING" id="30419.A0A091W410"/>
<proteinExistence type="inferred from homology"/>
<evidence type="ECO:0000313" key="3">
    <source>
        <dbReference type="Proteomes" id="UP000053605"/>
    </source>
</evidence>
<dbReference type="GO" id="GO:0036126">
    <property type="term" value="C:sperm flagellum"/>
    <property type="evidence" value="ECO:0007669"/>
    <property type="project" value="TreeGrafter"/>
</dbReference>
<keyword evidence="3" id="KW-1185">Reference proteome</keyword>
<dbReference type="PANTHER" id="PTHR12832:SF14">
    <property type="entry name" value="T-COMPLEX PROTEIN 11 HOMOLOG"/>
    <property type="match status" value="1"/>
</dbReference>
<feature type="non-terminal residue" evidence="2">
    <location>
        <position position="77"/>
    </location>
</feature>
<comment type="similarity">
    <text evidence="1">Belongs to the TCP11 family.</text>
</comment>
<evidence type="ECO:0000256" key="1">
    <source>
        <dbReference type="ARBA" id="ARBA00010954"/>
    </source>
</evidence>
<name>A0A091W410_OPIHO</name>
<organism evidence="2 3">
    <name type="scientific">Opisthocomus hoazin</name>
    <name type="common">Hoatzin</name>
    <name type="synonym">Phasianus hoazin</name>
    <dbReference type="NCBI Taxonomy" id="30419"/>
    <lineage>
        <taxon>Eukaryota</taxon>
        <taxon>Metazoa</taxon>
        <taxon>Chordata</taxon>
        <taxon>Craniata</taxon>
        <taxon>Vertebrata</taxon>
        <taxon>Euteleostomi</taxon>
        <taxon>Archelosauria</taxon>
        <taxon>Archosauria</taxon>
        <taxon>Dinosauria</taxon>
        <taxon>Saurischia</taxon>
        <taxon>Theropoda</taxon>
        <taxon>Coelurosauria</taxon>
        <taxon>Aves</taxon>
        <taxon>Neognathae</taxon>
        <taxon>Neoaves</taxon>
        <taxon>Opisthocomiformes</taxon>
        <taxon>Opisthocomidae</taxon>
        <taxon>Opisthocomus</taxon>
    </lineage>
</organism>
<sequence length="77" mass="8439">VLNRGYLNLLCWEPGQKEHPETLFMDQGWLQQAQAQVNQLAILAAVLLVTSSTCGSTLGGSPGFVARLKWVTKVLLE</sequence>
<reference evidence="2 3" key="1">
    <citation type="submission" date="2014-04" db="EMBL/GenBank/DDBJ databases">
        <title>Genome evolution of avian class.</title>
        <authorList>
            <person name="Zhang G."/>
            <person name="Li C."/>
        </authorList>
    </citation>
    <scope>NUCLEOTIDE SEQUENCE [LARGE SCALE GENOMIC DNA]</scope>
    <source>
        <strain evidence="2">BGI_N306</strain>
    </source>
</reference>
<dbReference type="GO" id="GO:1902490">
    <property type="term" value="P:regulation of sperm capacitation"/>
    <property type="evidence" value="ECO:0007669"/>
    <property type="project" value="TreeGrafter"/>
</dbReference>
<dbReference type="Pfam" id="PF05794">
    <property type="entry name" value="Tcp11"/>
    <property type="match status" value="1"/>
</dbReference>
<evidence type="ECO:0000313" key="2">
    <source>
        <dbReference type="EMBL" id="KFR10194.1"/>
    </source>
</evidence>
<accession>A0A091W410</accession>
<dbReference type="PANTHER" id="PTHR12832">
    <property type="entry name" value="TESTIS-SPECIFIC PROTEIN PBS13 T-COMPLEX 11"/>
    <property type="match status" value="1"/>
</dbReference>
<dbReference type="Proteomes" id="UP000053605">
    <property type="component" value="Unassembled WGS sequence"/>
</dbReference>
<dbReference type="InterPro" id="IPR008862">
    <property type="entry name" value="Tcp11"/>
</dbReference>
<gene>
    <name evidence="2" type="ORF">N306_10675</name>
</gene>
<protein>
    <submittedName>
        <fullName evidence="2">T-complex protein 11</fullName>
    </submittedName>
</protein>
<dbReference type="EMBL" id="KK734685">
    <property type="protein sequence ID" value="KFR10194.1"/>
    <property type="molecule type" value="Genomic_DNA"/>
</dbReference>
<dbReference type="GO" id="GO:0001669">
    <property type="term" value="C:acrosomal vesicle"/>
    <property type="evidence" value="ECO:0007669"/>
    <property type="project" value="TreeGrafter"/>
</dbReference>
<dbReference type="AlphaFoldDB" id="A0A091W410"/>
<feature type="non-terminal residue" evidence="2">
    <location>
        <position position="1"/>
    </location>
</feature>
<dbReference type="GO" id="GO:0010737">
    <property type="term" value="P:protein kinase A signaling"/>
    <property type="evidence" value="ECO:0007669"/>
    <property type="project" value="TreeGrafter"/>
</dbReference>